<gene>
    <name evidence="2" type="ORF">SaccyDRAFT_2337</name>
</gene>
<dbReference type="GO" id="GO:0016491">
    <property type="term" value="F:oxidoreductase activity"/>
    <property type="evidence" value="ECO:0007669"/>
    <property type="project" value="InterPro"/>
</dbReference>
<reference evidence="2 3" key="1">
    <citation type="submission" date="2011-11" db="EMBL/GenBank/DDBJ databases">
        <title>The Noncontiguous Finished sequence of Saccharomonospora cyanea NA-134.</title>
        <authorList>
            <consortium name="US DOE Joint Genome Institute"/>
            <person name="Lucas S."/>
            <person name="Han J."/>
            <person name="Lapidus A."/>
            <person name="Cheng J.-F."/>
            <person name="Goodwin L."/>
            <person name="Pitluck S."/>
            <person name="Peters L."/>
            <person name="Ovchinnikova G."/>
            <person name="Lu M."/>
            <person name="Detter J.C."/>
            <person name="Han C."/>
            <person name="Tapia R."/>
            <person name="Land M."/>
            <person name="Hauser L."/>
            <person name="Kyrpides N."/>
            <person name="Ivanova N."/>
            <person name="Pagani I."/>
            <person name="Brambilla E.-M."/>
            <person name="Klenk H.-P."/>
            <person name="Woyke T."/>
        </authorList>
    </citation>
    <scope>NUCLEOTIDE SEQUENCE [LARGE SCALE GENOMIC DNA]</scope>
    <source>
        <strain evidence="2 3">NA-134</strain>
    </source>
</reference>
<accession>H5XQX4</accession>
<name>H5XQX4_9PSEU</name>
<dbReference type="OrthoDB" id="3535638at2"/>
<evidence type="ECO:0000313" key="2">
    <source>
        <dbReference type="EMBL" id="EHR61214.1"/>
    </source>
</evidence>
<dbReference type="AlphaFoldDB" id="H5XQX4"/>
<dbReference type="Gene3D" id="3.30.70.100">
    <property type="match status" value="1"/>
</dbReference>
<feature type="domain" description="EthD" evidence="1">
    <location>
        <begin position="11"/>
        <end position="96"/>
    </location>
</feature>
<dbReference type="RefSeq" id="WP_005456305.1">
    <property type="nucleotide sequence ID" value="NZ_CM001440.1"/>
</dbReference>
<protein>
    <submittedName>
        <fullName evidence="2">EthD protein</fullName>
    </submittedName>
</protein>
<dbReference type="Pfam" id="PF07110">
    <property type="entry name" value="EthD"/>
    <property type="match status" value="1"/>
</dbReference>
<organism evidence="2 3">
    <name type="scientific">Saccharomonospora cyanea NA-134</name>
    <dbReference type="NCBI Taxonomy" id="882082"/>
    <lineage>
        <taxon>Bacteria</taxon>
        <taxon>Bacillati</taxon>
        <taxon>Actinomycetota</taxon>
        <taxon>Actinomycetes</taxon>
        <taxon>Pseudonocardiales</taxon>
        <taxon>Pseudonocardiaceae</taxon>
        <taxon>Saccharomonospora</taxon>
    </lineage>
</organism>
<dbReference type="STRING" id="882082.SaccyDRAFT_2337"/>
<dbReference type="EMBL" id="CM001440">
    <property type="protein sequence ID" value="EHR61214.1"/>
    <property type="molecule type" value="Genomic_DNA"/>
</dbReference>
<evidence type="ECO:0000259" key="1">
    <source>
        <dbReference type="Pfam" id="PF07110"/>
    </source>
</evidence>
<keyword evidence="3" id="KW-1185">Reference proteome</keyword>
<dbReference type="InterPro" id="IPR009799">
    <property type="entry name" value="EthD_dom"/>
</dbReference>
<dbReference type="eggNOG" id="ENOG5033EPF">
    <property type="taxonomic scope" value="Bacteria"/>
</dbReference>
<dbReference type="Proteomes" id="UP000002791">
    <property type="component" value="Chromosome"/>
</dbReference>
<evidence type="ECO:0000313" key="3">
    <source>
        <dbReference type="Proteomes" id="UP000002791"/>
    </source>
</evidence>
<dbReference type="SUPFAM" id="SSF54909">
    <property type="entry name" value="Dimeric alpha+beta barrel"/>
    <property type="match status" value="1"/>
</dbReference>
<sequence>MIHFFVLVPRKRGMAPREFHDHWRHPHATVESRVPTLRHYALSHRLHTDRLGPAQSEFDGITEAVFDTVHDAMHFGEEPYYERHVEPDEPVFVDSSRLVWMATEEEVLVPRASEQDGADHADALWLHLDRPVSVKLVQFVRTGGSPDWAGEPDVDLGRRIGALRHVRNRPSRLVHGDEPPFRGVRQLWWPTLSAFEAGVAGGTDAFDELLDRAGDALTLLVQEERYLR</sequence>
<proteinExistence type="predicted"/>
<dbReference type="HOGENOM" id="CLU_1293636_0_0_11"/>
<dbReference type="InterPro" id="IPR011008">
    <property type="entry name" value="Dimeric_a/b-barrel"/>
</dbReference>